<dbReference type="EMBL" id="BMAO01001032">
    <property type="protein sequence ID" value="GFQ70659.1"/>
    <property type="molecule type" value="Genomic_DNA"/>
</dbReference>
<accession>A0A8X6GNK8</accession>
<reference evidence="1" key="1">
    <citation type="submission" date="2020-07" db="EMBL/GenBank/DDBJ databases">
        <title>Multicomponent nature underlies the extraordinary mechanical properties of spider dragline silk.</title>
        <authorList>
            <person name="Kono N."/>
            <person name="Nakamura H."/>
            <person name="Mori M."/>
            <person name="Yoshida Y."/>
            <person name="Ohtoshi R."/>
            <person name="Malay A.D."/>
            <person name="Moran D.A.P."/>
            <person name="Tomita M."/>
            <person name="Numata K."/>
            <person name="Arakawa K."/>
        </authorList>
    </citation>
    <scope>NUCLEOTIDE SEQUENCE</scope>
</reference>
<name>A0A8X6GNK8_TRICU</name>
<comment type="caution">
    <text evidence="1">The sequence shown here is derived from an EMBL/GenBank/DDBJ whole genome shotgun (WGS) entry which is preliminary data.</text>
</comment>
<gene>
    <name evidence="1" type="ORF">TNCT_540781</name>
</gene>
<keyword evidence="2" id="KW-1185">Reference proteome</keyword>
<evidence type="ECO:0000313" key="2">
    <source>
        <dbReference type="Proteomes" id="UP000887116"/>
    </source>
</evidence>
<dbReference type="Proteomes" id="UP000887116">
    <property type="component" value="Unassembled WGS sequence"/>
</dbReference>
<sequence>LWCNHVLVYGSDFKHSNLVSGKLEEFLFFKLNRSDNLAEDYNRKNFWKTTSARISKVC</sequence>
<dbReference type="AlphaFoldDB" id="A0A8X6GNK8"/>
<feature type="non-terminal residue" evidence="1">
    <location>
        <position position="1"/>
    </location>
</feature>
<evidence type="ECO:0000313" key="1">
    <source>
        <dbReference type="EMBL" id="GFQ70659.1"/>
    </source>
</evidence>
<proteinExistence type="predicted"/>
<protein>
    <submittedName>
        <fullName evidence="1">Uncharacterized protein</fullName>
    </submittedName>
</protein>
<organism evidence="1 2">
    <name type="scientific">Trichonephila clavata</name>
    <name type="common">Joro spider</name>
    <name type="synonym">Nephila clavata</name>
    <dbReference type="NCBI Taxonomy" id="2740835"/>
    <lineage>
        <taxon>Eukaryota</taxon>
        <taxon>Metazoa</taxon>
        <taxon>Ecdysozoa</taxon>
        <taxon>Arthropoda</taxon>
        <taxon>Chelicerata</taxon>
        <taxon>Arachnida</taxon>
        <taxon>Araneae</taxon>
        <taxon>Araneomorphae</taxon>
        <taxon>Entelegynae</taxon>
        <taxon>Araneoidea</taxon>
        <taxon>Nephilidae</taxon>
        <taxon>Trichonephila</taxon>
    </lineage>
</organism>